<dbReference type="Pfam" id="PF00069">
    <property type="entry name" value="Pkinase"/>
    <property type="match status" value="1"/>
</dbReference>
<evidence type="ECO:0000313" key="12">
    <source>
        <dbReference type="Proteomes" id="UP000270296"/>
    </source>
</evidence>
<keyword evidence="5" id="KW-0479">Metal-binding</keyword>
<comment type="cofactor">
    <cofactor evidence="1">
        <name>Mg(2+)</name>
        <dbReference type="ChEBI" id="CHEBI:18420"/>
    </cofactor>
</comment>
<keyword evidence="4" id="KW-0808">Transferase</keyword>
<dbReference type="InterPro" id="IPR011009">
    <property type="entry name" value="Kinase-like_dom_sf"/>
</dbReference>
<evidence type="ECO:0000256" key="5">
    <source>
        <dbReference type="ARBA" id="ARBA00022723"/>
    </source>
</evidence>
<comment type="similarity">
    <text evidence="2">Belongs to the protein kinase superfamily. STE Ser/Thr protein kinase family. STE20 subfamily.</text>
</comment>
<dbReference type="PANTHER" id="PTHR45832">
    <property type="entry name" value="SERINE/THREONINE-PROTEIN KINASE SAMKA-RELATED-RELATED"/>
    <property type="match status" value="1"/>
</dbReference>
<dbReference type="InterPro" id="IPR036936">
    <property type="entry name" value="CRIB_dom_sf"/>
</dbReference>
<keyword evidence="12" id="KW-1185">Reference proteome</keyword>
<evidence type="ECO:0000256" key="1">
    <source>
        <dbReference type="ARBA" id="ARBA00001946"/>
    </source>
</evidence>
<dbReference type="PROSITE" id="PS50108">
    <property type="entry name" value="CRIB"/>
    <property type="match status" value="1"/>
</dbReference>
<accession>A0A183IJA2</accession>
<dbReference type="OrthoDB" id="1022360at2759"/>
<proteinExistence type="inferred from homology"/>
<evidence type="ECO:0000259" key="10">
    <source>
        <dbReference type="PROSITE" id="PS50108"/>
    </source>
</evidence>
<feature type="domain" description="CRIB" evidence="10">
    <location>
        <begin position="17"/>
        <end position="30"/>
    </location>
</feature>
<dbReference type="FunFam" id="1.10.510.10:FF:000768">
    <property type="entry name" value="Non-specific serine/threonine protein kinase"/>
    <property type="match status" value="1"/>
</dbReference>
<dbReference type="InterPro" id="IPR051931">
    <property type="entry name" value="PAK3-like"/>
</dbReference>
<dbReference type="GO" id="GO:0046872">
    <property type="term" value="F:metal ion binding"/>
    <property type="evidence" value="ECO:0007669"/>
    <property type="project" value="UniProtKB-KW"/>
</dbReference>
<dbReference type="InterPro" id="IPR000095">
    <property type="entry name" value="CRIB_dom"/>
</dbReference>
<keyword evidence="7" id="KW-0067">ATP-binding</keyword>
<feature type="domain" description="Protein kinase" evidence="9">
    <location>
        <begin position="128"/>
        <end position="369"/>
    </location>
</feature>
<dbReference type="PANTHER" id="PTHR45832:SF8">
    <property type="entry name" value="PROTEIN KINASE DOMAIN-CONTAINING PROTEIN"/>
    <property type="match status" value="1"/>
</dbReference>
<dbReference type="WBParaSite" id="SBAD_0000386601-mRNA-1">
    <property type="protein sequence ID" value="SBAD_0000386601-mRNA-1"/>
    <property type="gene ID" value="SBAD_0000386601"/>
</dbReference>
<gene>
    <name evidence="11" type="ORF">SBAD_LOCUS3698</name>
</gene>
<dbReference type="EC" id="2.7.11.1" evidence="3"/>
<evidence type="ECO:0000256" key="6">
    <source>
        <dbReference type="ARBA" id="ARBA00022741"/>
    </source>
</evidence>
<dbReference type="Gene3D" id="3.30.200.20">
    <property type="entry name" value="Phosphorylase Kinase, domain 1"/>
    <property type="match status" value="1"/>
</dbReference>
<dbReference type="SMART" id="SM00285">
    <property type="entry name" value="PBD"/>
    <property type="match status" value="1"/>
</dbReference>
<dbReference type="SUPFAM" id="SSF56112">
    <property type="entry name" value="Protein kinase-like (PK-like)"/>
    <property type="match status" value="1"/>
</dbReference>
<organism evidence="13">
    <name type="scientific">Soboliphyme baturini</name>
    <dbReference type="NCBI Taxonomy" id="241478"/>
    <lineage>
        <taxon>Eukaryota</taxon>
        <taxon>Metazoa</taxon>
        <taxon>Ecdysozoa</taxon>
        <taxon>Nematoda</taxon>
        <taxon>Enoplea</taxon>
        <taxon>Dorylaimia</taxon>
        <taxon>Dioctophymatida</taxon>
        <taxon>Dioctophymatoidea</taxon>
        <taxon>Soboliphymatidae</taxon>
        <taxon>Soboliphyme</taxon>
    </lineage>
</organism>
<reference evidence="13" key="1">
    <citation type="submission" date="2016-06" db="UniProtKB">
        <authorList>
            <consortium name="WormBaseParasite"/>
        </authorList>
    </citation>
    <scope>IDENTIFICATION</scope>
</reference>
<dbReference type="GO" id="GO:0005524">
    <property type="term" value="F:ATP binding"/>
    <property type="evidence" value="ECO:0007669"/>
    <property type="project" value="UniProtKB-KW"/>
</dbReference>
<evidence type="ECO:0000259" key="9">
    <source>
        <dbReference type="PROSITE" id="PS50011"/>
    </source>
</evidence>
<dbReference type="Pfam" id="PF00786">
    <property type="entry name" value="PBD"/>
    <property type="match status" value="1"/>
</dbReference>
<name>A0A183IJA2_9BILA</name>
<dbReference type="Gene3D" id="1.10.510.10">
    <property type="entry name" value="Transferase(Phosphotransferase) domain 1"/>
    <property type="match status" value="1"/>
</dbReference>
<evidence type="ECO:0000256" key="2">
    <source>
        <dbReference type="ARBA" id="ARBA00008874"/>
    </source>
</evidence>
<protein>
    <recommendedName>
        <fullName evidence="3">non-specific serine/threonine protein kinase</fullName>
        <ecNumber evidence="3">2.7.11.1</ecNumber>
    </recommendedName>
</protein>
<dbReference type="EMBL" id="UZAM01007900">
    <property type="protein sequence ID" value="VDP02077.1"/>
    <property type="molecule type" value="Genomic_DNA"/>
</dbReference>
<evidence type="ECO:0000256" key="8">
    <source>
        <dbReference type="ARBA" id="ARBA00022842"/>
    </source>
</evidence>
<dbReference type="GO" id="GO:0004674">
    <property type="term" value="F:protein serine/threonine kinase activity"/>
    <property type="evidence" value="ECO:0007669"/>
    <property type="project" value="UniProtKB-EC"/>
</dbReference>
<keyword evidence="8" id="KW-0460">Magnesium</keyword>
<reference evidence="11 12" key="2">
    <citation type="submission" date="2018-11" db="EMBL/GenBank/DDBJ databases">
        <authorList>
            <consortium name="Pathogen Informatics"/>
        </authorList>
    </citation>
    <scope>NUCLEOTIDE SEQUENCE [LARGE SCALE GENOMIC DNA]</scope>
</reference>
<dbReference type="AlphaFoldDB" id="A0A183IJA2"/>
<evidence type="ECO:0000256" key="7">
    <source>
        <dbReference type="ARBA" id="ARBA00022840"/>
    </source>
</evidence>
<evidence type="ECO:0000256" key="4">
    <source>
        <dbReference type="ARBA" id="ARBA00022679"/>
    </source>
</evidence>
<sequence>MSDSRMFLLKKKKRPQISAPLNFRHQVHVNYDVGRDQWIGVPLQWRTLISSNCRQRPRPLVDPSCITPTDIVNLKVYTYSVTYNRIYALAPLSVARSNSLRQERPPVNYSEIHKPYKLINDDQRDHSEYYSVAKGVSSTGVVCTATETTSGRIVAVKKMDLRQQQRRELLFNEVVIMRDYRHPNIVEMYSSHLVGDELWVCMEYLEGGSLTDVVTSCRMNEMQIATVCRQCLEALAYLHDHGVIHRDIKSDSILLDFNGKIKLSDFGFCAQITPELPKRKSLVGTPYWMSPEVISRTAYGTEVDIWSFGIMIIEMVEGEPPFFNELPLHAMKKIRDMNSMSIEFTAQVVRTLDSRKCYVKDTKRWTFMT</sequence>
<dbReference type="InterPro" id="IPR000719">
    <property type="entry name" value="Prot_kinase_dom"/>
</dbReference>
<keyword evidence="6" id="KW-0547">Nucleotide-binding</keyword>
<dbReference type="PROSITE" id="PS50011">
    <property type="entry name" value="PROTEIN_KINASE_DOM"/>
    <property type="match status" value="1"/>
</dbReference>
<dbReference type="Gene3D" id="3.90.810.10">
    <property type="entry name" value="CRIB domain"/>
    <property type="match status" value="1"/>
</dbReference>
<evidence type="ECO:0000256" key="3">
    <source>
        <dbReference type="ARBA" id="ARBA00012513"/>
    </source>
</evidence>
<evidence type="ECO:0000313" key="11">
    <source>
        <dbReference type="EMBL" id="VDP02077.1"/>
    </source>
</evidence>
<evidence type="ECO:0000313" key="13">
    <source>
        <dbReference type="WBParaSite" id="SBAD_0000386601-mRNA-1"/>
    </source>
</evidence>
<dbReference type="Proteomes" id="UP000270296">
    <property type="component" value="Unassembled WGS sequence"/>
</dbReference>